<evidence type="ECO:0000256" key="1">
    <source>
        <dbReference type="SAM" id="SignalP"/>
    </source>
</evidence>
<evidence type="ECO:0000313" key="2">
    <source>
        <dbReference type="EMBL" id="AWH84259.1"/>
    </source>
</evidence>
<dbReference type="AlphaFoldDB" id="A0A2S1QV83"/>
<dbReference type="Proteomes" id="UP000244929">
    <property type="component" value="Chromosome"/>
</dbReference>
<dbReference type="OrthoDB" id="1490410at2"/>
<reference evidence="2 3" key="1">
    <citation type="submission" date="2018-04" db="EMBL/GenBank/DDBJ databases">
        <title>Genome sequencing of Flavobacterium sp. HYN0059.</title>
        <authorList>
            <person name="Yi H."/>
            <person name="Baek C."/>
        </authorList>
    </citation>
    <scope>NUCLEOTIDE SEQUENCE [LARGE SCALE GENOMIC DNA]</scope>
    <source>
        <strain evidence="2 3">HYN0059</strain>
    </source>
</reference>
<dbReference type="RefSeq" id="WP_108776968.1">
    <property type="nucleotide sequence ID" value="NZ_CP029186.1"/>
</dbReference>
<evidence type="ECO:0000313" key="3">
    <source>
        <dbReference type="Proteomes" id="UP000244929"/>
    </source>
</evidence>
<accession>A0A2S1QV83</accession>
<proteinExistence type="predicted"/>
<dbReference type="KEGG" id="falb:HYN59_03635"/>
<feature type="chain" id="PRO_5015435084" evidence="1">
    <location>
        <begin position="17"/>
        <end position="310"/>
    </location>
</feature>
<keyword evidence="1" id="KW-0732">Signal</keyword>
<keyword evidence="3" id="KW-1185">Reference proteome</keyword>
<sequence>MRCLVAMLLFPLMLFAQESIYKTNLQTLDNCISCRPKEKVTNPVAEWMDKDIQHIHEMLNKAQGLLPTMDNYLKIFPSLLSANGNVSTERVLLPDQLEYIKHEVYGGYVSIYINVLVFEGGILYSEISIDADNDIFRDHYLKEITVPLQCSGNMMQWSRIYDDNVLLYRKEHPHFLWELEINRRYEPRELTIFYNMNTPQYLSKNRDIYHVDGDYAHFAELNLKYLLEKKKYGVIEKLLFSVNPIGRMYACAALDSAILTKSYKPNNKLQMQMSKIREGGMQFDSGIISCWVNKFEYDHHDLIKNNPFLP</sequence>
<gene>
    <name evidence="2" type="ORF">HYN59_03635</name>
</gene>
<name>A0A2S1QV83_9FLAO</name>
<dbReference type="EMBL" id="CP029186">
    <property type="protein sequence ID" value="AWH84259.1"/>
    <property type="molecule type" value="Genomic_DNA"/>
</dbReference>
<organism evidence="2 3">
    <name type="scientific">Flavobacterium album</name>
    <dbReference type="NCBI Taxonomy" id="2175091"/>
    <lineage>
        <taxon>Bacteria</taxon>
        <taxon>Pseudomonadati</taxon>
        <taxon>Bacteroidota</taxon>
        <taxon>Flavobacteriia</taxon>
        <taxon>Flavobacteriales</taxon>
        <taxon>Flavobacteriaceae</taxon>
        <taxon>Flavobacterium</taxon>
    </lineage>
</organism>
<protein>
    <submittedName>
        <fullName evidence="2">Uncharacterized protein</fullName>
    </submittedName>
</protein>
<feature type="signal peptide" evidence="1">
    <location>
        <begin position="1"/>
        <end position="16"/>
    </location>
</feature>